<evidence type="ECO:0000313" key="2">
    <source>
        <dbReference type="EMBL" id="MDB8688855.1"/>
    </source>
</evidence>
<protein>
    <submittedName>
        <fullName evidence="2">GIY-YIG nuclease family protein</fullName>
    </submittedName>
</protein>
<sequence>MKNDTITNIPDYDGIGIYALINNQTGKMYIGSSQNIRRRIIQHRSSPPSAMKEDIQQGNTFSVKILEMLPYGCNQFDMFSRESHFIQYYDTLNKGYNRAKTTCSTKEELLASLEHFKNNSEMSNYIKNIISKRECPIYAKPDPNNASHHISIDAALFSLIKEHAQKHGESVNAFIIRSVNETMERDSE</sequence>
<gene>
    <name evidence="3" type="ORF">DWZ50_02815</name>
    <name evidence="2" type="ORF">PNW85_19875</name>
</gene>
<dbReference type="InterPro" id="IPR006350">
    <property type="entry name" value="Intron_endoG1"/>
</dbReference>
<accession>A0A415SCL7</accession>
<dbReference type="EMBL" id="QRQE01000005">
    <property type="protein sequence ID" value="RHM80407.1"/>
    <property type="molecule type" value="Genomic_DNA"/>
</dbReference>
<evidence type="ECO:0000313" key="3">
    <source>
        <dbReference type="EMBL" id="RHM80407.1"/>
    </source>
</evidence>
<dbReference type="EMBL" id="JAQMLA010000144">
    <property type="protein sequence ID" value="MDB8688855.1"/>
    <property type="molecule type" value="Genomic_DNA"/>
</dbReference>
<name>A0A415SCL7_MEDGN</name>
<dbReference type="Pfam" id="PF01541">
    <property type="entry name" value="GIY-YIG"/>
    <property type="match status" value="1"/>
</dbReference>
<dbReference type="NCBIfam" id="TIGR01453">
    <property type="entry name" value="grpIintron_endo"/>
    <property type="match status" value="1"/>
</dbReference>
<evidence type="ECO:0000313" key="4">
    <source>
        <dbReference type="Proteomes" id="UP000285610"/>
    </source>
</evidence>
<dbReference type="SUPFAM" id="SSF82771">
    <property type="entry name" value="GIY-YIG endonuclease"/>
    <property type="match status" value="1"/>
</dbReference>
<proteinExistence type="predicted"/>
<organism evidence="3 4">
    <name type="scientific">Mediterraneibacter gnavus</name>
    <name type="common">Ruminococcus gnavus</name>
    <dbReference type="NCBI Taxonomy" id="33038"/>
    <lineage>
        <taxon>Bacteria</taxon>
        <taxon>Bacillati</taxon>
        <taxon>Bacillota</taxon>
        <taxon>Clostridia</taxon>
        <taxon>Lachnospirales</taxon>
        <taxon>Lachnospiraceae</taxon>
        <taxon>Mediterraneibacter</taxon>
    </lineage>
</organism>
<reference evidence="2" key="2">
    <citation type="submission" date="2023-01" db="EMBL/GenBank/DDBJ databases">
        <title>Human gut microbiome strain richness.</title>
        <authorList>
            <person name="Chen-Liaw A."/>
        </authorList>
    </citation>
    <scope>NUCLEOTIDE SEQUENCE</scope>
    <source>
        <strain evidence="2">RTP21484st1_H11_RTP21484_190118</strain>
    </source>
</reference>
<feature type="domain" description="GIY-YIG" evidence="1">
    <location>
        <begin position="13"/>
        <end position="98"/>
    </location>
</feature>
<dbReference type="Gene3D" id="3.40.1440.10">
    <property type="entry name" value="GIY-YIG endonuclease"/>
    <property type="match status" value="1"/>
</dbReference>
<dbReference type="AlphaFoldDB" id="A0A415SCL7"/>
<dbReference type="RefSeq" id="WP_118444215.1">
    <property type="nucleotide sequence ID" value="NZ_DAWDPA010000002.1"/>
</dbReference>
<dbReference type="InterPro" id="IPR000305">
    <property type="entry name" value="GIY-YIG_endonuc"/>
</dbReference>
<dbReference type="Proteomes" id="UP001212160">
    <property type="component" value="Unassembled WGS sequence"/>
</dbReference>
<dbReference type="GO" id="GO:0004519">
    <property type="term" value="F:endonuclease activity"/>
    <property type="evidence" value="ECO:0007669"/>
    <property type="project" value="InterPro"/>
</dbReference>
<dbReference type="Proteomes" id="UP000285610">
    <property type="component" value="Unassembled WGS sequence"/>
</dbReference>
<dbReference type="SMART" id="SM00465">
    <property type="entry name" value="GIYc"/>
    <property type="match status" value="1"/>
</dbReference>
<dbReference type="PROSITE" id="PS50164">
    <property type="entry name" value="GIY_YIG"/>
    <property type="match status" value="1"/>
</dbReference>
<evidence type="ECO:0000259" key="1">
    <source>
        <dbReference type="PROSITE" id="PS50164"/>
    </source>
</evidence>
<dbReference type="InterPro" id="IPR035901">
    <property type="entry name" value="GIY-YIG_endonuc_sf"/>
</dbReference>
<comment type="caution">
    <text evidence="3">The sequence shown here is derived from an EMBL/GenBank/DDBJ whole genome shotgun (WGS) entry which is preliminary data.</text>
</comment>
<reference evidence="3 4" key="1">
    <citation type="submission" date="2018-08" db="EMBL/GenBank/DDBJ databases">
        <title>A genome reference for cultivated species of the human gut microbiota.</title>
        <authorList>
            <person name="Zou Y."/>
            <person name="Xue W."/>
            <person name="Luo G."/>
        </authorList>
    </citation>
    <scope>NUCLEOTIDE SEQUENCE [LARGE SCALE GENOMIC DNA]</scope>
    <source>
        <strain evidence="3 4">AF33-12</strain>
    </source>
</reference>